<evidence type="ECO:0000313" key="5">
    <source>
        <dbReference type="EMBL" id="SMP60248.1"/>
    </source>
</evidence>
<evidence type="ECO:0000256" key="2">
    <source>
        <dbReference type="ARBA" id="ARBA00033743"/>
    </source>
</evidence>
<protein>
    <recommendedName>
        <fullName evidence="4">Type 1 encapsulin shell protein</fullName>
    </recommendedName>
</protein>
<organism evidence="5 6">
    <name type="scientific">Anoxynatronum buryatiense</name>
    <dbReference type="NCBI Taxonomy" id="489973"/>
    <lineage>
        <taxon>Bacteria</taxon>
        <taxon>Bacillati</taxon>
        <taxon>Bacillota</taxon>
        <taxon>Clostridia</taxon>
        <taxon>Eubacteriales</taxon>
        <taxon>Clostridiaceae</taxon>
        <taxon>Anoxynatronum</taxon>
    </lineage>
</organism>
<dbReference type="Pfam" id="PF04454">
    <property type="entry name" value="Linocin_M18"/>
    <property type="match status" value="1"/>
</dbReference>
<dbReference type="PANTHER" id="PTHR37165">
    <property type="entry name" value="PEPTIDASE U56 FAMILY"/>
    <property type="match status" value="1"/>
</dbReference>
<evidence type="ECO:0000256" key="4">
    <source>
        <dbReference type="ARBA" id="ARBA00050023"/>
    </source>
</evidence>
<sequence length="264" mass="29633">MDLLKRELAPLAQETWQEIDERAVDVLKTHLSARKVVRVQGPKGWNYTSIPEGRLTILDGDKNGVKSGQYKVKPLVETRISFTLSRWEMDDIIRGARDVKLDALEEAMEKMAVFEEDAVYNGYEPGGIQGLFGSAEQEHRPFGEKGSEIMDSLSKAVLLMKEAYQEAPFTLVVGEEGWKRVNTEVQGYPLIKRIKDIIGGDVVFSRVVEGALLVPYDHEDLELVIGGDFSIGYESHDAENVNLFVAESFTFRVLDPAIIVPFKL</sequence>
<dbReference type="RefSeq" id="WP_283409572.1">
    <property type="nucleotide sequence ID" value="NZ_FXUF01000008.1"/>
</dbReference>
<dbReference type="Proteomes" id="UP001158066">
    <property type="component" value="Unassembled WGS sequence"/>
</dbReference>
<proteinExistence type="inferred from homology"/>
<reference evidence="5" key="1">
    <citation type="submission" date="2017-05" db="EMBL/GenBank/DDBJ databases">
        <authorList>
            <person name="Varghese N."/>
            <person name="Submissions S."/>
        </authorList>
    </citation>
    <scope>NUCLEOTIDE SEQUENCE</scope>
    <source>
        <strain evidence="5">Su22</strain>
    </source>
</reference>
<comment type="similarity">
    <text evidence="2">Belongs to the encapsulin family. Family 1 subfamily.</text>
</comment>
<keyword evidence="3" id="KW-1284">Encapsulin nanocompartment</keyword>
<dbReference type="GO" id="GO:0140737">
    <property type="term" value="C:encapsulin nanocompartment"/>
    <property type="evidence" value="ECO:0007669"/>
    <property type="project" value="UniProtKB-SubCell"/>
</dbReference>
<dbReference type="AlphaFoldDB" id="A0AA45WWK9"/>
<comment type="caution">
    <text evidence="5">The sequence shown here is derived from an EMBL/GenBank/DDBJ whole genome shotgun (WGS) entry which is preliminary data.</text>
</comment>
<evidence type="ECO:0000256" key="3">
    <source>
        <dbReference type="ARBA" id="ARBA00033787"/>
    </source>
</evidence>
<gene>
    <name evidence="5" type="ORF">SAMN06296020_10884</name>
</gene>
<dbReference type="PANTHER" id="PTHR37165:SF1">
    <property type="entry name" value="TYPE 1 ENCAPSULIN SHELL PROTEIN"/>
    <property type="match status" value="1"/>
</dbReference>
<dbReference type="InterPro" id="IPR007544">
    <property type="entry name" value="ENCAP"/>
</dbReference>
<evidence type="ECO:0000313" key="6">
    <source>
        <dbReference type="Proteomes" id="UP001158066"/>
    </source>
</evidence>
<dbReference type="NCBIfam" id="NF041155">
    <property type="entry name" value="encap_f1"/>
    <property type="match status" value="1"/>
</dbReference>
<accession>A0AA45WWK9</accession>
<dbReference type="EMBL" id="FXUF01000008">
    <property type="protein sequence ID" value="SMP60248.1"/>
    <property type="molecule type" value="Genomic_DNA"/>
</dbReference>
<dbReference type="Gene3D" id="3.30.2320.10">
    <property type="entry name" value="hypothetical protein PF0899 domain"/>
    <property type="match status" value="1"/>
</dbReference>
<dbReference type="PIRSF" id="PIRSF019254">
    <property type="entry name" value="CFP29"/>
    <property type="match status" value="1"/>
</dbReference>
<evidence type="ECO:0000256" key="1">
    <source>
        <dbReference type="ARBA" id="ARBA00033738"/>
    </source>
</evidence>
<keyword evidence="6" id="KW-1185">Reference proteome</keyword>
<comment type="subcellular location">
    <subcellularLocation>
        <location evidence="1">Encapsulin nanocompartment</location>
    </subcellularLocation>
</comment>
<dbReference type="Gene3D" id="3.30.2400.30">
    <property type="match status" value="1"/>
</dbReference>
<dbReference type="InterPro" id="IPR051429">
    <property type="entry name" value="Encapsulin_nc"/>
</dbReference>
<name>A0AA45WWK9_9CLOT</name>